<sequence>MLTFLGFVALAICIYIIGKLIALPFKIIKNIVIGLIVGSAAIWAVDLFGMGIEMNVVNALLASVVVYIISSFL</sequence>
<dbReference type="EMBL" id="FQYW01000025">
    <property type="protein sequence ID" value="SHJ03879.1"/>
    <property type="molecule type" value="Genomic_DNA"/>
</dbReference>
<proteinExistence type="predicted"/>
<keyword evidence="1" id="KW-1133">Transmembrane helix</keyword>
<dbReference type="AlphaFoldDB" id="A0A1M6G1T4"/>
<name>A0A1M6G1T4_9FIRM</name>
<dbReference type="Proteomes" id="UP000191240">
    <property type="component" value="Unassembled WGS sequence"/>
</dbReference>
<dbReference type="RefSeq" id="WP_052212541.1">
    <property type="nucleotide sequence ID" value="NZ_FQYW01000025.1"/>
</dbReference>
<gene>
    <name evidence="2" type="ORF">SAMN02745671_02489</name>
</gene>
<keyword evidence="1" id="KW-0472">Membrane</keyword>
<evidence type="ECO:0000256" key="1">
    <source>
        <dbReference type="SAM" id="Phobius"/>
    </source>
</evidence>
<evidence type="ECO:0000313" key="2">
    <source>
        <dbReference type="EMBL" id="SHJ03879.1"/>
    </source>
</evidence>
<protein>
    <submittedName>
        <fullName evidence="2">SigmaK-factor processing regulatory protein BofA</fullName>
    </submittedName>
</protein>
<evidence type="ECO:0000313" key="3">
    <source>
        <dbReference type="Proteomes" id="UP000191240"/>
    </source>
</evidence>
<keyword evidence="1" id="KW-0812">Transmembrane</keyword>
<dbReference type="OrthoDB" id="1699162at2"/>
<feature type="transmembrane region" description="Helical" evidence="1">
    <location>
        <begin position="32"/>
        <end position="50"/>
    </location>
</feature>
<reference evidence="2 3" key="1">
    <citation type="submission" date="2016-11" db="EMBL/GenBank/DDBJ databases">
        <authorList>
            <person name="Jaros S."/>
            <person name="Januszkiewicz K."/>
            <person name="Wedrychowicz H."/>
        </authorList>
    </citation>
    <scope>NUCLEOTIDE SEQUENCE [LARGE SCALE GENOMIC DNA]</scope>
    <source>
        <strain evidence="2 3">DSM 3074</strain>
    </source>
</reference>
<accession>A0A1M6G1T4</accession>
<feature type="transmembrane region" description="Helical" evidence="1">
    <location>
        <begin position="6"/>
        <end position="25"/>
    </location>
</feature>
<organism evidence="2 3">
    <name type="scientific">Anaerovibrio lipolyticus DSM 3074</name>
    <dbReference type="NCBI Taxonomy" id="1120997"/>
    <lineage>
        <taxon>Bacteria</taxon>
        <taxon>Bacillati</taxon>
        <taxon>Bacillota</taxon>
        <taxon>Negativicutes</taxon>
        <taxon>Selenomonadales</taxon>
        <taxon>Selenomonadaceae</taxon>
        <taxon>Anaerovibrio</taxon>
    </lineage>
</organism>